<reference evidence="4 5" key="1">
    <citation type="submission" date="2024-03" db="EMBL/GenBank/DDBJ databases">
        <title>Adaptation during the transition from Ophiocordyceps entomopathogen to insect associate is accompanied by gene loss and intensified selection.</title>
        <authorList>
            <person name="Ward C.M."/>
            <person name="Onetto C.A."/>
            <person name="Borneman A.R."/>
        </authorList>
    </citation>
    <scope>NUCLEOTIDE SEQUENCE [LARGE SCALE GENOMIC DNA]</scope>
    <source>
        <strain evidence="4">AWRI1</strain>
        <tissue evidence="4">Single Adult Female</tissue>
    </source>
</reference>
<evidence type="ECO:0000313" key="5">
    <source>
        <dbReference type="Proteomes" id="UP001367676"/>
    </source>
</evidence>
<evidence type="ECO:0000259" key="3">
    <source>
        <dbReference type="Pfam" id="PF00061"/>
    </source>
</evidence>
<dbReference type="Pfam" id="PF00061">
    <property type="entry name" value="Lipocalin"/>
    <property type="match status" value="1"/>
</dbReference>
<evidence type="ECO:0000256" key="1">
    <source>
        <dbReference type="ARBA" id="ARBA00008390"/>
    </source>
</evidence>
<dbReference type="GO" id="GO:0008289">
    <property type="term" value="F:lipid binding"/>
    <property type="evidence" value="ECO:0007669"/>
    <property type="project" value="UniProtKB-KW"/>
</dbReference>
<dbReference type="AlphaFoldDB" id="A0AAN9TV68"/>
<dbReference type="EMBL" id="JBBCAQ010000003">
    <property type="protein sequence ID" value="KAK7604813.1"/>
    <property type="molecule type" value="Genomic_DNA"/>
</dbReference>
<dbReference type="InterPro" id="IPR031259">
    <property type="entry name" value="ILBP"/>
</dbReference>
<feature type="domain" description="Lipocalin/cytosolic fatty-acid binding" evidence="3">
    <location>
        <begin position="20"/>
        <end position="107"/>
    </location>
</feature>
<gene>
    <name evidence="4" type="ORF">V9T40_005999</name>
</gene>
<dbReference type="PRINTS" id="PR00178">
    <property type="entry name" value="FATTYACIDBP"/>
</dbReference>
<accession>A0AAN9TV68</accession>
<sequence length="129" mass="14588">MSLSAISNCFGRKYKLDLTSSQNFDEYMKAIGVNVVTRKIGNSVRPVVELTQEPDGKLKLTSKSTFKNAGITFNLDEEFDEETLDGRKVKSIITLEGNKLIQIQRNGKVLETIREFTPEQVNMVRINIC</sequence>
<evidence type="ECO:0000256" key="2">
    <source>
        <dbReference type="ARBA" id="ARBA00023121"/>
    </source>
</evidence>
<name>A0AAN9TV68_9HEMI</name>
<dbReference type="InterPro" id="IPR000463">
    <property type="entry name" value="Fatty_acid-bd"/>
</dbReference>
<dbReference type="SUPFAM" id="SSF50814">
    <property type="entry name" value="Lipocalins"/>
    <property type="match status" value="1"/>
</dbReference>
<dbReference type="InterPro" id="IPR012674">
    <property type="entry name" value="Calycin"/>
</dbReference>
<comment type="similarity">
    <text evidence="1">Belongs to the calycin superfamily. Fatty-acid binding protein (FABP) family.</text>
</comment>
<protein>
    <recommendedName>
        <fullName evidence="3">Lipocalin/cytosolic fatty-acid binding domain-containing protein</fullName>
    </recommendedName>
</protein>
<evidence type="ECO:0000313" key="4">
    <source>
        <dbReference type="EMBL" id="KAK7604813.1"/>
    </source>
</evidence>
<keyword evidence="5" id="KW-1185">Reference proteome</keyword>
<comment type="caution">
    <text evidence="4">The sequence shown here is derived from an EMBL/GenBank/DDBJ whole genome shotgun (WGS) entry which is preliminary data.</text>
</comment>
<dbReference type="PANTHER" id="PTHR11955">
    <property type="entry name" value="FATTY ACID BINDING PROTEIN"/>
    <property type="match status" value="1"/>
</dbReference>
<dbReference type="Proteomes" id="UP001367676">
    <property type="component" value="Unassembled WGS sequence"/>
</dbReference>
<keyword evidence="2" id="KW-0446">Lipid-binding</keyword>
<dbReference type="Gene3D" id="2.40.128.20">
    <property type="match status" value="1"/>
</dbReference>
<organism evidence="4 5">
    <name type="scientific">Parthenolecanium corni</name>
    <dbReference type="NCBI Taxonomy" id="536013"/>
    <lineage>
        <taxon>Eukaryota</taxon>
        <taxon>Metazoa</taxon>
        <taxon>Ecdysozoa</taxon>
        <taxon>Arthropoda</taxon>
        <taxon>Hexapoda</taxon>
        <taxon>Insecta</taxon>
        <taxon>Pterygota</taxon>
        <taxon>Neoptera</taxon>
        <taxon>Paraneoptera</taxon>
        <taxon>Hemiptera</taxon>
        <taxon>Sternorrhyncha</taxon>
        <taxon>Coccoidea</taxon>
        <taxon>Coccidae</taxon>
        <taxon>Parthenolecanium</taxon>
    </lineage>
</organism>
<proteinExistence type="inferred from homology"/>
<dbReference type="InterPro" id="IPR000566">
    <property type="entry name" value="Lipocln_cytosolic_FA-bd_dom"/>
</dbReference>